<keyword evidence="4" id="KW-0820">tRNA-binding</keyword>
<organism evidence="13 14">
    <name type="scientific">endosymbiont of Metamasius hemipterus</name>
    <dbReference type="NCBI Taxonomy" id="204627"/>
    <lineage>
        <taxon>Bacteria</taxon>
        <taxon>Pseudomonadati</taxon>
        <taxon>Pseudomonadota</taxon>
        <taxon>Gammaproteobacteria</taxon>
        <taxon>Candidatus Nardonella</taxon>
    </lineage>
</organism>
<dbReference type="Gene3D" id="3.30.930.10">
    <property type="entry name" value="Bira Bifunctional Protein, Domain 2"/>
    <property type="match status" value="1"/>
</dbReference>
<keyword evidence="5 13" id="KW-0436">Ligase</keyword>
<keyword evidence="10" id="KW-0030">Aminoacyl-tRNA synthetase</keyword>
<evidence type="ECO:0000256" key="1">
    <source>
        <dbReference type="ARBA" id="ARBA00008226"/>
    </source>
</evidence>
<dbReference type="PANTHER" id="PTHR11777:SF9">
    <property type="entry name" value="ALANINE--TRNA LIGASE, CYTOPLASMIC"/>
    <property type="match status" value="1"/>
</dbReference>
<evidence type="ECO:0000256" key="5">
    <source>
        <dbReference type="ARBA" id="ARBA00022598"/>
    </source>
</evidence>
<dbReference type="PROSITE" id="PS50860">
    <property type="entry name" value="AA_TRNA_LIGASE_II_ALA"/>
    <property type="match status" value="1"/>
</dbReference>
<comment type="caution">
    <text evidence="13">The sequence shown here is derived from an EMBL/GenBank/DDBJ whole genome shotgun (WGS) entry which is preliminary data.</text>
</comment>
<dbReference type="PANTHER" id="PTHR11777">
    <property type="entry name" value="ALANYL-TRNA SYNTHETASE"/>
    <property type="match status" value="1"/>
</dbReference>
<evidence type="ECO:0000259" key="12">
    <source>
        <dbReference type="PROSITE" id="PS50860"/>
    </source>
</evidence>
<comment type="similarity">
    <text evidence="1">Belongs to the class-II aminoacyl-tRNA synthetase family.</text>
</comment>
<evidence type="ECO:0000256" key="4">
    <source>
        <dbReference type="ARBA" id="ARBA00022555"/>
    </source>
</evidence>
<dbReference type="InterPro" id="IPR018165">
    <property type="entry name" value="Ala-tRNA-synth_IIc_core"/>
</dbReference>
<evidence type="ECO:0000313" key="14">
    <source>
        <dbReference type="Proteomes" id="UP001203831"/>
    </source>
</evidence>
<accession>A0ABT0TWG9</accession>
<dbReference type="SUPFAM" id="SSF55681">
    <property type="entry name" value="Class II aaRS and biotin synthetases"/>
    <property type="match status" value="1"/>
</dbReference>
<gene>
    <name evidence="13" type="ORF">L7J86_00060</name>
</gene>
<dbReference type="Pfam" id="PF01411">
    <property type="entry name" value="tRNA-synt_2c"/>
    <property type="match status" value="1"/>
</dbReference>
<name>A0ABT0TWG9_9GAMM</name>
<evidence type="ECO:0000313" key="13">
    <source>
        <dbReference type="EMBL" id="MCM0158219.1"/>
    </source>
</evidence>
<evidence type="ECO:0000256" key="8">
    <source>
        <dbReference type="ARBA" id="ARBA00022884"/>
    </source>
</evidence>
<protein>
    <recommendedName>
        <fullName evidence="3">Alanine--tRNA ligase</fullName>
        <ecNumber evidence="2">6.1.1.7</ecNumber>
    </recommendedName>
    <alternativeName>
        <fullName evidence="11">Alanyl-tRNA synthetase</fullName>
    </alternativeName>
</protein>
<proteinExistence type="inferred from homology"/>
<dbReference type="InterPro" id="IPR018164">
    <property type="entry name" value="Ala-tRNA-synth_IIc_N"/>
</dbReference>
<evidence type="ECO:0000256" key="2">
    <source>
        <dbReference type="ARBA" id="ARBA00013168"/>
    </source>
</evidence>
<keyword evidence="6" id="KW-0547">Nucleotide-binding</keyword>
<feature type="domain" description="Alanyl-transfer RNA synthetases family profile" evidence="12">
    <location>
        <begin position="2"/>
        <end position="109"/>
    </location>
</feature>
<dbReference type="EC" id="6.1.1.7" evidence="2"/>
<dbReference type="GO" id="GO:0016874">
    <property type="term" value="F:ligase activity"/>
    <property type="evidence" value="ECO:0007669"/>
    <property type="project" value="UniProtKB-KW"/>
</dbReference>
<reference evidence="13" key="1">
    <citation type="submission" date="2022-01" db="EMBL/GenBank/DDBJ databases">
        <title>Genome assemble of Metamasius hemipterus Nardonella endosymbiont.</title>
        <authorList>
            <person name="Palmieri L."/>
            <person name="Pavarini R."/>
            <person name="Sharma P."/>
        </authorList>
    </citation>
    <scope>NUCLEOTIDE SEQUENCE [LARGE SCALE GENOMIC DNA]</scope>
    <source>
        <strain evidence="13">NARMHE1</strain>
    </source>
</reference>
<evidence type="ECO:0000256" key="6">
    <source>
        <dbReference type="ARBA" id="ARBA00022741"/>
    </source>
</evidence>
<evidence type="ECO:0000256" key="11">
    <source>
        <dbReference type="ARBA" id="ARBA00032577"/>
    </source>
</evidence>
<dbReference type="InterPro" id="IPR050058">
    <property type="entry name" value="Ala-tRNA_ligase"/>
</dbReference>
<keyword evidence="7" id="KW-0067">ATP-binding</keyword>
<keyword evidence="8" id="KW-0694">RNA-binding</keyword>
<evidence type="ECO:0000256" key="10">
    <source>
        <dbReference type="ARBA" id="ARBA00023146"/>
    </source>
</evidence>
<dbReference type="EMBL" id="JAKMAI010000001">
    <property type="protein sequence ID" value="MCM0158219.1"/>
    <property type="molecule type" value="Genomic_DNA"/>
</dbReference>
<dbReference type="RefSeq" id="WP_250672584.1">
    <property type="nucleotide sequence ID" value="NZ_JAKMAI010000001.1"/>
</dbReference>
<keyword evidence="14" id="KW-1185">Reference proteome</keyword>
<evidence type="ECO:0000256" key="7">
    <source>
        <dbReference type="ARBA" id="ARBA00022840"/>
    </source>
</evidence>
<evidence type="ECO:0000256" key="9">
    <source>
        <dbReference type="ARBA" id="ARBA00022917"/>
    </source>
</evidence>
<keyword evidence="9" id="KW-0648">Protein biosynthesis</keyword>
<evidence type="ECO:0000256" key="3">
    <source>
        <dbReference type="ARBA" id="ARBA00017959"/>
    </source>
</evidence>
<dbReference type="Proteomes" id="UP001203831">
    <property type="component" value="Unassembled WGS sequence"/>
</dbReference>
<dbReference type="InterPro" id="IPR045864">
    <property type="entry name" value="aa-tRNA-synth_II/BPL/LPL"/>
</dbReference>
<sequence length="109" mass="13006">MKNINEIRNIFISYFIKKKHFLAKSSSLISNTKDLLFTNSGMNQFKFFFYNNNNIKYKKLVNCQRCLRVGGKYNDLNNIGFSNKHNTFFEMLGNFSFNDYFKEESIYMA</sequence>